<dbReference type="GO" id="GO:0005634">
    <property type="term" value="C:nucleus"/>
    <property type="evidence" value="ECO:0007669"/>
    <property type="project" value="UniProtKB-SubCell"/>
</dbReference>
<dbReference type="AlphaFoldDB" id="A0A6P5EVI7"/>
<dbReference type="SUPFAM" id="SSF54695">
    <property type="entry name" value="POZ domain"/>
    <property type="match status" value="1"/>
</dbReference>
<dbReference type="PROSITE" id="PS50297">
    <property type="entry name" value="ANK_REP_REGION"/>
    <property type="match status" value="1"/>
</dbReference>
<evidence type="ECO:0000256" key="3">
    <source>
        <dbReference type="ARBA" id="ARBA00004906"/>
    </source>
</evidence>
<evidence type="ECO:0000256" key="7">
    <source>
        <dbReference type="ARBA" id="ARBA00022771"/>
    </source>
</evidence>
<dbReference type="GeneID" id="109709659"/>
<dbReference type="Gene3D" id="1.25.40.20">
    <property type="entry name" value="Ankyrin repeat-containing domain"/>
    <property type="match status" value="1"/>
</dbReference>
<feature type="repeat" description="ANK" evidence="13">
    <location>
        <begin position="363"/>
        <end position="395"/>
    </location>
</feature>
<comment type="similarity">
    <text evidence="12">Belongs to the plant 'ANKYRIN-BTB/POZ' family. 'NOOT-BOP-COCH-like' (NBCL) subfamily.</text>
</comment>
<evidence type="ECO:0000256" key="2">
    <source>
        <dbReference type="ARBA" id="ARBA00004496"/>
    </source>
</evidence>
<reference evidence="18" key="1">
    <citation type="journal article" date="2015" name="Nat. Genet.">
        <title>The pineapple genome and the evolution of CAM photosynthesis.</title>
        <authorList>
            <person name="Ming R."/>
            <person name="VanBuren R."/>
            <person name="Wai C.M."/>
            <person name="Tang H."/>
            <person name="Schatz M.C."/>
            <person name="Bowers J.E."/>
            <person name="Lyons E."/>
            <person name="Wang M.L."/>
            <person name="Chen J."/>
            <person name="Biggers E."/>
            <person name="Zhang J."/>
            <person name="Huang L."/>
            <person name="Zhang L."/>
            <person name="Miao W."/>
            <person name="Zhang J."/>
            <person name="Ye Z."/>
            <person name="Miao C."/>
            <person name="Lin Z."/>
            <person name="Wang H."/>
            <person name="Zhou H."/>
            <person name="Yim W.C."/>
            <person name="Priest H.D."/>
            <person name="Zheng C."/>
            <person name="Woodhouse M."/>
            <person name="Edger P.P."/>
            <person name="Guyot R."/>
            <person name="Guo H.B."/>
            <person name="Guo H."/>
            <person name="Zheng G."/>
            <person name="Singh R."/>
            <person name="Sharma A."/>
            <person name="Min X."/>
            <person name="Zheng Y."/>
            <person name="Lee H."/>
            <person name="Gurtowski J."/>
            <person name="Sedlazeck F.J."/>
            <person name="Harkess A."/>
            <person name="McKain M.R."/>
            <person name="Liao Z."/>
            <person name="Fang J."/>
            <person name="Liu J."/>
            <person name="Zhang X."/>
            <person name="Zhang Q."/>
            <person name="Hu W."/>
            <person name="Qin Y."/>
            <person name="Wang K."/>
            <person name="Chen L.Y."/>
            <person name="Shirley N."/>
            <person name="Lin Y.R."/>
            <person name="Liu L.Y."/>
            <person name="Hernandez A.G."/>
            <person name="Wright C.L."/>
            <person name="Bulone V."/>
            <person name="Tuskan G.A."/>
            <person name="Heath K."/>
            <person name="Zee F."/>
            <person name="Moore P.H."/>
            <person name="Sunkar R."/>
            <person name="Leebens-Mack J.H."/>
            <person name="Mockler T."/>
            <person name="Bennetzen J.L."/>
            <person name="Freeling M."/>
            <person name="Sankoff D."/>
            <person name="Paterson A.H."/>
            <person name="Zhu X."/>
            <person name="Yang X."/>
            <person name="Smith J.A."/>
            <person name="Cushman J.C."/>
            <person name="Paull R.E."/>
            <person name="Yu Q."/>
        </authorList>
    </citation>
    <scope>NUCLEOTIDE SEQUENCE [LARGE SCALE GENOMIC DNA]</scope>
    <source>
        <strain evidence="18">cv. F153</strain>
    </source>
</reference>
<feature type="compositionally biased region" description="Gly residues" evidence="15">
    <location>
        <begin position="87"/>
        <end position="98"/>
    </location>
</feature>
<accession>A0A6P5EVI7</accession>
<dbReference type="SMART" id="SM00225">
    <property type="entry name" value="BTB"/>
    <property type="match status" value="1"/>
</dbReference>
<evidence type="ECO:0000256" key="12">
    <source>
        <dbReference type="ARBA" id="ARBA00044752"/>
    </source>
</evidence>
<feature type="compositionally biased region" description="Basic residues" evidence="15">
    <location>
        <begin position="67"/>
        <end position="78"/>
    </location>
</feature>
<evidence type="ECO:0000256" key="9">
    <source>
        <dbReference type="ARBA" id="ARBA00022833"/>
    </source>
</evidence>
<keyword evidence="9" id="KW-0862">Zinc</keyword>
<dbReference type="InterPro" id="IPR000210">
    <property type="entry name" value="BTB/POZ_dom"/>
</dbReference>
<dbReference type="PANTHER" id="PTHR46668:SF1">
    <property type="entry name" value="REGULATORY PROTEIN NPR5"/>
    <property type="match status" value="1"/>
</dbReference>
<evidence type="ECO:0000256" key="11">
    <source>
        <dbReference type="ARBA" id="ARBA00023242"/>
    </source>
</evidence>
<comment type="pathway">
    <text evidence="3">Protein modification; protein ubiquitination.</text>
</comment>
<keyword evidence="8" id="KW-0833">Ubl conjugation pathway</keyword>
<keyword evidence="6" id="KW-0677">Repeat</keyword>
<dbReference type="GO" id="GO:0000976">
    <property type="term" value="F:transcription cis-regulatory region binding"/>
    <property type="evidence" value="ECO:0007669"/>
    <property type="project" value="TreeGrafter"/>
</dbReference>
<evidence type="ECO:0000256" key="15">
    <source>
        <dbReference type="SAM" id="MobiDB-lite"/>
    </source>
</evidence>
<dbReference type="RefSeq" id="XP_020087569.1">
    <property type="nucleotide sequence ID" value="XM_020231980.1"/>
</dbReference>
<dbReference type="InterPro" id="IPR002110">
    <property type="entry name" value="Ankyrin_rpt"/>
</dbReference>
<dbReference type="GO" id="GO:0008270">
    <property type="term" value="F:zinc ion binding"/>
    <property type="evidence" value="ECO:0007669"/>
    <property type="project" value="UniProtKB-KW"/>
</dbReference>
<dbReference type="GO" id="GO:0099402">
    <property type="term" value="P:plant organ development"/>
    <property type="evidence" value="ECO:0007669"/>
    <property type="project" value="InterPro"/>
</dbReference>
<protein>
    <submittedName>
        <fullName evidence="19">BTB/POZ domain and ankyrin repeat-containing protein NPR5-like isoform X4</fullName>
    </submittedName>
</protein>
<evidence type="ECO:0000256" key="10">
    <source>
        <dbReference type="ARBA" id="ARBA00023043"/>
    </source>
</evidence>
<dbReference type="GO" id="GO:0006355">
    <property type="term" value="P:regulation of DNA-templated transcription"/>
    <property type="evidence" value="ECO:0007669"/>
    <property type="project" value="TreeGrafter"/>
</dbReference>
<feature type="region of interest" description="Disordered" evidence="15">
    <location>
        <begin position="521"/>
        <end position="555"/>
    </location>
</feature>
<dbReference type="PANTHER" id="PTHR46668">
    <property type="entry name" value="BTB/POZ DOMAIN AND ANKYRIN REPEAT-CONTAINING PROTEIN NH5.2"/>
    <property type="match status" value="1"/>
</dbReference>
<dbReference type="InterPro" id="IPR011333">
    <property type="entry name" value="SKP1/BTB/POZ_sf"/>
</dbReference>
<feature type="domain" description="BTB" evidence="16">
    <location>
        <begin position="23"/>
        <end position="136"/>
    </location>
</feature>
<reference evidence="19" key="2">
    <citation type="submission" date="2025-08" db="UniProtKB">
        <authorList>
            <consortium name="RefSeq"/>
        </authorList>
    </citation>
    <scope>IDENTIFICATION</scope>
    <source>
        <tissue evidence="19">Leaf</tissue>
    </source>
</reference>
<comment type="caution">
    <text evidence="14">Lacks conserved residue(s) required for the propagation of feature annotation.</text>
</comment>
<evidence type="ECO:0000256" key="5">
    <source>
        <dbReference type="ARBA" id="ARBA00022723"/>
    </source>
</evidence>
<evidence type="ECO:0000313" key="18">
    <source>
        <dbReference type="Proteomes" id="UP000515123"/>
    </source>
</evidence>
<comment type="subcellular location">
    <subcellularLocation>
        <location evidence="2">Cytoplasm</location>
    </subcellularLocation>
    <subcellularLocation>
        <location evidence="1">Nucleus</location>
    </subcellularLocation>
</comment>
<dbReference type="Pfam" id="PF00651">
    <property type="entry name" value="BTB"/>
    <property type="match status" value="1"/>
</dbReference>
<keyword evidence="7 14" id="KW-0863">Zinc-finger</keyword>
<dbReference type="PROSITE" id="PS50097">
    <property type="entry name" value="BTB"/>
    <property type="match status" value="1"/>
</dbReference>
<gene>
    <name evidence="19" type="primary">LOC109709659</name>
</gene>
<evidence type="ECO:0000313" key="19">
    <source>
        <dbReference type="RefSeq" id="XP_020087569.1"/>
    </source>
</evidence>
<evidence type="ECO:0000259" key="17">
    <source>
        <dbReference type="PROSITE" id="PS52046"/>
    </source>
</evidence>
<evidence type="ECO:0000259" key="16">
    <source>
        <dbReference type="PROSITE" id="PS50097"/>
    </source>
</evidence>
<dbReference type="PROSITE" id="PS52046">
    <property type="entry name" value="ZF_C2HC_NPR"/>
    <property type="match status" value="1"/>
</dbReference>
<organism evidence="18 19">
    <name type="scientific">Ananas comosus</name>
    <name type="common">Pineapple</name>
    <name type="synonym">Ananas ananas</name>
    <dbReference type="NCBI Taxonomy" id="4615"/>
    <lineage>
        <taxon>Eukaryota</taxon>
        <taxon>Viridiplantae</taxon>
        <taxon>Streptophyta</taxon>
        <taxon>Embryophyta</taxon>
        <taxon>Tracheophyta</taxon>
        <taxon>Spermatophyta</taxon>
        <taxon>Magnoliopsida</taxon>
        <taxon>Liliopsida</taxon>
        <taxon>Poales</taxon>
        <taxon>Bromeliaceae</taxon>
        <taxon>Bromelioideae</taxon>
        <taxon>Ananas</taxon>
    </lineage>
</organism>
<keyword evidence="4" id="KW-0963">Cytoplasm</keyword>
<evidence type="ECO:0000256" key="4">
    <source>
        <dbReference type="ARBA" id="ARBA00022490"/>
    </source>
</evidence>
<proteinExistence type="inferred from homology"/>
<feature type="domain" description="C2HC NPR-type" evidence="17">
    <location>
        <begin position="142"/>
        <end position="156"/>
    </location>
</feature>
<dbReference type="SUPFAM" id="SSF48403">
    <property type="entry name" value="Ankyrin repeat"/>
    <property type="match status" value="1"/>
</dbReference>
<keyword evidence="11" id="KW-0539">Nucleus</keyword>
<evidence type="ECO:0000256" key="1">
    <source>
        <dbReference type="ARBA" id="ARBA00004123"/>
    </source>
</evidence>
<evidence type="ECO:0000256" key="14">
    <source>
        <dbReference type="PROSITE-ProRule" id="PRU01391"/>
    </source>
</evidence>
<evidence type="ECO:0000256" key="8">
    <source>
        <dbReference type="ARBA" id="ARBA00022786"/>
    </source>
</evidence>
<dbReference type="Pfam" id="PF13857">
    <property type="entry name" value="Ank_5"/>
    <property type="match status" value="1"/>
</dbReference>
<dbReference type="OrthoDB" id="45365at2759"/>
<dbReference type="GO" id="GO:0005737">
    <property type="term" value="C:cytoplasm"/>
    <property type="evidence" value="ECO:0007669"/>
    <property type="project" value="UniProtKB-SubCell"/>
</dbReference>
<dbReference type="Proteomes" id="UP000515123">
    <property type="component" value="Linkage group 4"/>
</dbReference>
<dbReference type="FunFam" id="3.30.710.10:FF:000084">
    <property type="entry name" value="regulatory protein NPR5 isoform X1"/>
    <property type="match status" value="1"/>
</dbReference>
<dbReference type="InterPro" id="IPR044284">
    <property type="entry name" value="NPR5/6"/>
</dbReference>
<dbReference type="SMART" id="SM00248">
    <property type="entry name" value="ANK"/>
    <property type="match status" value="2"/>
</dbReference>
<keyword evidence="10 13" id="KW-0040">ANK repeat</keyword>
<dbReference type="InterPro" id="IPR036770">
    <property type="entry name" value="Ankyrin_rpt-contain_sf"/>
</dbReference>
<keyword evidence="18" id="KW-1185">Reference proteome</keyword>
<dbReference type="InterPro" id="IPR024228">
    <property type="entry name" value="NPR_central_dom"/>
</dbReference>
<name>A0A6P5EVI7_ANACO</name>
<evidence type="ECO:0000256" key="6">
    <source>
        <dbReference type="ARBA" id="ARBA00022737"/>
    </source>
</evidence>
<dbReference type="Pfam" id="PF11900">
    <property type="entry name" value="DUF3420"/>
    <property type="match status" value="1"/>
</dbReference>
<dbReference type="GO" id="GO:0009864">
    <property type="term" value="P:induced systemic resistance, jasmonic acid mediated signaling pathway"/>
    <property type="evidence" value="ECO:0007669"/>
    <property type="project" value="TreeGrafter"/>
</dbReference>
<dbReference type="PROSITE" id="PS50088">
    <property type="entry name" value="ANK_REPEAT"/>
    <property type="match status" value="1"/>
</dbReference>
<sequence length="555" mass="58855">MEETLKTLSLDYLYLLINGQAFSDVSFSVEGRLVHAHRCILAARSLFFRKFFCGPDPPPPGLLFQDHHHHHHHHHHSPRSPSASSPRGGGAGGGAGGAAGPGGAGGGVVIPVNSVSYEVFLLLLQFLYSGQVSVVPQKHEPRPNCADRGCWHTHCTAAVDLALDTLAAARSFGVEQLVLLIQKQLAGMVEKASIEDVMKVLLASRKQDMHQLWGTCSTLVAKSGLPPEVLAKHLPLDVVAKIEELRLKSSLARRHPHHHHHHPPFLAHHPIDIVGVGVSGGDVEEHHHKIRRMRRALDSSDVELVKLMVMGEGLNLDEALALHYAVESCSREVVEMVCPDMVAVLLDHHADPNIRTALALHSAGKTPLHVAAEMVCPDMVAVLLDHHADPNIRTVDGVTPLDILRTLTSDFLFKGAVPGLSHIEPNKLRLCLELVQSAAMVMSREEAAAAAAAAAANSSGGGGGGGGANSPSVAMYPNMNSEASSCNANSNSNSGVVNLSLDSRMVYLNLGMAAQLGCKMNEGGDDHESASSRSQSGGGGGGIAPSSMYSPHGYP</sequence>
<keyword evidence="5" id="KW-0479">Metal-binding</keyword>
<dbReference type="Gene3D" id="3.30.710.10">
    <property type="entry name" value="Potassium Channel Kv1.1, Chain A"/>
    <property type="match status" value="1"/>
</dbReference>
<dbReference type="InterPro" id="IPR057250">
    <property type="entry name" value="Znf_C2HC_NPR-type"/>
</dbReference>
<dbReference type="Pfam" id="PF00023">
    <property type="entry name" value="Ank"/>
    <property type="match status" value="1"/>
</dbReference>
<feature type="region of interest" description="Disordered" evidence="15">
    <location>
        <begin position="63"/>
        <end position="98"/>
    </location>
</feature>
<evidence type="ECO:0000256" key="13">
    <source>
        <dbReference type="PROSITE-ProRule" id="PRU00023"/>
    </source>
</evidence>